<dbReference type="Proteomes" id="UP001319121">
    <property type="component" value="Chromosome"/>
</dbReference>
<dbReference type="PROSITE" id="PS00718">
    <property type="entry name" value="SIGMA54_2"/>
    <property type="match status" value="1"/>
</dbReference>
<gene>
    <name evidence="13" type="primary">rpoN_2</name>
    <name evidence="13" type="ORF">FGKAn22_04130</name>
</gene>
<evidence type="ECO:0000256" key="8">
    <source>
        <dbReference type="ARBA" id="ARBA00023163"/>
    </source>
</evidence>
<dbReference type="AlphaFoldDB" id="A0AAN1VZ10"/>
<dbReference type="GO" id="GO:0000428">
    <property type="term" value="C:DNA-directed RNA polymerase complex"/>
    <property type="evidence" value="ECO:0007669"/>
    <property type="project" value="UniProtKB-KW"/>
</dbReference>
<dbReference type="PIRSF" id="PIRSF000774">
    <property type="entry name" value="RpoN"/>
    <property type="match status" value="1"/>
</dbReference>
<organism evidence="13 14">
    <name type="scientific">Ferrigenium kumadai</name>
    <dbReference type="NCBI Taxonomy" id="1682490"/>
    <lineage>
        <taxon>Bacteria</taxon>
        <taxon>Pseudomonadati</taxon>
        <taxon>Pseudomonadota</taxon>
        <taxon>Betaproteobacteria</taxon>
        <taxon>Nitrosomonadales</taxon>
        <taxon>Gallionellaceae</taxon>
        <taxon>Ferrigenium</taxon>
    </lineage>
</organism>
<reference evidence="13 14" key="1">
    <citation type="submission" date="2019-03" db="EMBL/GenBank/DDBJ databases">
        <title>Complete genome sequence of Ferrigenium kumadai strain An22, a microaerophilic iron-oxidizing bacterium isolated from a paddy field soil.</title>
        <authorList>
            <person name="Watanabe T."/>
            <person name="Asakawa S."/>
        </authorList>
    </citation>
    <scope>NUCLEOTIDE SEQUENCE [LARGE SCALE GENOMIC DNA]</scope>
    <source>
        <strain evidence="13 14">An22</strain>
    </source>
</reference>
<dbReference type="Pfam" id="PF00309">
    <property type="entry name" value="Sigma54_AID"/>
    <property type="match status" value="1"/>
</dbReference>
<dbReference type="NCBIfam" id="NF004598">
    <property type="entry name" value="PRK05932.1-5"/>
    <property type="match status" value="1"/>
</dbReference>
<dbReference type="Gene3D" id="1.10.10.1330">
    <property type="entry name" value="RNA polymerase sigma-54 factor, core-binding domain"/>
    <property type="match status" value="1"/>
</dbReference>
<dbReference type="Pfam" id="PF04552">
    <property type="entry name" value="Sigma54_DBD"/>
    <property type="match status" value="1"/>
</dbReference>
<dbReference type="InterPro" id="IPR000394">
    <property type="entry name" value="RNA_pol_sigma_54"/>
</dbReference>
<dbReference type="NCBIfam" id="NF004595">
    <property type="entry name" value="PRK05932.1-2"/>
    <property type="match status" value="1"/>
</dbReference>
<evidence type="ECO:0000256" key="10">
    <source>
        <dbReference type="SAM" id="MobiDB-lite"/>
    </source>
</evidence>
<dbReference type="NCBIfam" id="NF009118">
    <property type="entry name" value="PRK12469.1"/>
    <property type="match status" value="1"/>
</dbReference>
<keyword evidence="4 9" id="KW-0548">Nucleotidyltransferase</keyword>
<keyword evidence="14" id="KW-1185">Reference proteome</keyword>
<keyword evidence="6 9" id="KW-0731">Sigma factor</keyword>
<comment type="function">
    <text evidence="9">Sigma factors are initiation factors that promote the attachment of RNA polymerase to specific initiation sites and are then released.</text>
</comment>
<dbReference type="PROSITE" id="PS00717">
    <property type="entry name" value="SIGMA54_1"/>
    <property type="match status" value="1"/>
</dbReference>
<dbReference type="GO" id="GO:0016987">
    <property type="term" value="F:sigma factor activity"/>
    <property type="evidence" value="ECO:0007669"/>
    <property type="project" value="UniProtKB-KW"/>
</dbReference>
<dbReference type="RefSeq" id="WP_212786335.1">
    <property type="nucleotide sequence ID" value="NZ_AP019536.1"/>
</dbReference>
<evidence type="ECO:0000256" key="9">
    <source>
        <dbReference type="PIRNR" id="PIRNR000774"/>
    </source>
</evidence>
<dbReference type="GO" id="GO:0016779">
    <property type="term" value="F:nucleotidyltransferase activity"/>
    <property type="evidence" value="ECO:0007669"/>
    <property type="project" value="UniProtKB-KW"/>
</dbReference>
<dbReference type="Pfam" id="PF04963">
    <property type="entry name" value="Sigma54_CBD"/>
    <property type="match status" value="1"/>
</dbReference>
<feature type="domain" description="RNA polymerase sigma factor 54 DNA-binding" evidence="11">
    <location>
        <begin position="319"/>
        <end position="475"/>
    </location>
</feature>
<evidence type="ECO:0000256" key="3">
    <source>
        <dbReference type="ARBA" id="ARBA00022679"/>
    </source>
</evidence>
<evidence type="ECO:0000259" key="12">
    <source>
        <dbReference type="Pfam" id="PF04963"/>
    </source>
</evidence>
<dbReference type="GO" id="GO:0001216">
    <property type="term" value="F:DNA-binding transcription activator activity"/>
    <property type="evidence" value="ECO:0007669"/>
    <property type="project" value="InterPro"/>
</dbReference>
<keyword evidence="8 9" id="KW-0804">Transcription</keyword>
<dbReference type="NCBIfam" id="TIGR02395">
    <property type="entry name" value="rpoN_sigma"/>
    <property type="match status" value="1"/>
</dbReference>
<dbReference type="KEGG" id="fku:FGKAn22_04130"/>
<protein>
    <recommendedName>
        <fullName evidence="9">RNA polymerase sigma-54 factor</fullName>
    </recommendedName>
</protein>
<keyword evidence="5 9" id="KW-0805">Transcription regulation</keyword>
<dbReference type="Gene3D" id="1.10.10.60">
    <property type="entry name" value="Homeodomain-like"/>
    <property type="match status" value="1"/>
</dbReference>
<feature type="domain" description="RNA polymerase sigma factor 54 core-binding" evidence="12">
    <location>
        <begin position="112"/>
        <end position="305"/>
    </location>
</feature>
<dbReference type="InterPro" id="IPR007634">
    <property type="entry name" value="RNA_pol_sigma_54_DNA-bd"/>
</dbReference>
<evidence type="ECO:0000256" key="7">
    <source>
        <dbReference type="ARBA" id="ARBA00023125"/>
    </source>
</evidence>
<keyword evidence="7 9" id="KW-0238">DNA-binding</keyword>
<dbReference type="EMBL" id="AP019536">
    <property type="protein sequence ID" value="BBI98720.1"/>
    <property type="molecule type" value="Genomic_DNA"/>
</dbReference>
<name>A0AAN1VZ10_9PROT</name>
<proteinExistence type="inferred from homology"/>
<feature type="region of interest" description="Disordered" evidence="10">
    <location>
        <begin position="56"/>
        <end position="118"/>
    </location>
</feature>
<keyword evidence="3 9" id="KW-0808">Transferase</keyword>
<evidence type="ECO:0000256" key="5">
    <source>
        <dbReference type="ARBA" id="ARBA00023015"/>
    </source>
</evidence>
<keyword evidence="2 9" id="KW-0240">DNA-directed RNA polymerase</keyword>
<feature type="compositionally biased region" description="Basic and acidic residues" evidence="10">
    <location>
        <begin position="78"/>
        <end position="87"/>
    </location>
</feature>
<evidence type="ECO:0000259" key="11">
    <source>
        <dbReference type="Pfam" id="PF04552"/>
    </source>
</evidence>
<dbReference type="PANTHER" id="PTHR32248:SF4">
    <property type="entry name" value="RNA POLYMERASE SIGMA-54 FACTOR"/>
    <property type="match status" value="1"/>
</dbReference>
<comment type="similarity">
    <text evidence="1 9">Belongs to the sigma-54 factor family.</text>
</comment>
<evidence type="ECO:0000256" key="6">
    <source>
        <dbReference type="ARBA" id="ARBA00023082"/>
    </source>
</evidence>
<dbReference type="PRINTS" id="PR00045">
    <property type="entry name" value="SIGMA54FCT"/>
</dbReference>
<dbReference type="PROSITE" id="PS50044">
    <property type="entry name" value="SIGMA54_3"/>
    <property type="match status" value="1"/>
</dbReference>
<dbReference type="PANTHER" id="PTHR32248">
    <property type="entry name" value="RNA POLYMERASE SIGMA-54 FACTOR"/>
    <property type="match status" value="1"/>
</dbReference>
<evidence type="ECO:0000256" key="4">
    <source>
        <dbReference type="ARBA" id="ARBA00022695"/>
    </source>
</evidence>
<dbReference type="InterPro" id="IPR038709">
    <property type="entry name" value="RpoN_core-bd_sf"/>
</dbReference>
<accession>A0AAN1VZ10</accession>
<dbReference type="GO" id="GO:0003677">
    <property type="term" value="F:DNA binding"/>
    <property type="evidence" value="ECO:0007669"/>
    <property type="project" value="UniProtKB-KW"/>
</dbReference>
<evidence type="ECO:0000313" key="13">
    <source>
        <dbReference type="EMBL" id="BBI98720.1"/>
    </source>
</evidence>
<evidence type="ECO:0000313" key="14">
    <source>
        <dbReference type="Proteomes" id="UP001319121"/>
    </source>
</evidence>
<evidence type="ECO:0000256" key="1">
    <source>
        <dbReference type="ARBA" id="ARBA00008798"/>
    </source>
</evidence>
<dbReference type="InterPro" id="IPR007046">
    <property type="entry name" value="RNA_pol_sigma_54_core-bd"/>
</dbReference>
<feature type="compositionally biased region" description="Polar residues" evidence="10">
    <location>
        <begin position="60"/>
        <end position="72"/>
    </location>
</feature>
<sequence length="477" mass="53404">MKASLQLRLSQQLTLTPQLQQAIRLLQLSTQDIHQEVARMLDENPLLEAAEEPASAIYSPGTSSMESRGSASNDEDGTSSRDERDVDGLASEPAEWSSRTARSADDEDDSYPEQAAEQASLREHLHNQLTTSSLDERDRKVVSLLIDALDENGYLVQDLAELAELLPAELAISLDDLETALVQLQHLDQPGLGARNLGECLALQLKALPEDTPQRDLSISLVSRHLDLLAAHDFARIKKLLRCSDDQLRSAQHLIIGLNPKPGAEFDQSVADYVVPDVIVEKHKNQWRARLNTEAMPKLRINQIYANILQQRDDKNASQLATQLQEAKWLIKNLQQRFETILRVAQAIVDRQTNFLEHGEIGMRPLVLREIAEALDLHESTVSRSTTQKFMLTPRGIYEFKHFFGSGLATESGGTCSSTAIRELIKQMVSAEDRRKPLTDSRMSEILAQQGIVVARRTIAKYREALHILPVNLRKSL</sequence>
<dbReference type="GO" id="GO:0006352">
    <property type="term" value="P:DNA-templated transcription initiation"/>
    <property type="evidence" value="ECO:0007669"/>
    <property type="project" value="InterPro"/>
</dbReference>
<evidence type="ECO:0000256" key="2">
    <source>
        <dbReference type="ARBA" id="ARBA00022478"/>
    </source>
</evidence>